<dbReference type="InterPro" id="IPR000409">
    <property type="entry name" value="BEACH_dom"/>
</dbReference>
<dbReference type="CDD" id="cd06071">
    <property type="entry name" value="Beach"/>
    <property type="match status" value="1"/>
</dbReference>
<dbReference type="Gene3D" id="1.10.1540.10">
    <property type="entry name" value="BEACH domain"/>
    <property type="match status" value="2"/>
</dbReference>
<dbReference type="CDD" id="cd01201">
    <property type="entry name" value="PH_BEACH"/>
    <property type="match status" value="1"/>
</dbReference>
<protein>
    <submittedName>
        <fullName evidence="2">Uncharacterized protein</fullName>
    </submittedName>
</protein>
<dbReference type="GO" id="GO:0016020">
    <property type="term" value="C:membrane"/>
    <property type="evidence" value="ECO:0007669"/>
    <property type="project" value="TreeGrafter"/>
</dbReference>
<feature type="region of interest" description="Disordered" evidence="1">
    <location>
        <begin position="461"/>
        <end position="480"/>
    </location>
</feature>
<dbReference type="Pfam" id="PF14844">
    <property type="entry name" value="PH_BEACH"/>
    <property type="match status" value="1"/>
</dbReference>
<dbReference type="SUPFAM" id="SSF81837">
    <property type="entry name" value="BEACH domain"/>
    <property type="match status" value="1"/>
</dbReference>
<dbReference type="Pfam" id="PF16057">
    <property type="entry name" value="DUF4800"/>
    <property type="match status" value="2"/>
</dbReference>
<dbReference type="InterPro" id="IPR023362">
    <property type="entry name" value="PH-BEACH_dom"/>
</dbReference>
<dbReference type="EMBL" id="OB663298">
    <property type="protein sequence ID" value="CAD7231226.1"/>
    <property type="molecule type" value="Genomic_DNA"/>
</dbReference>
<feature type="non-terminal residue" evidence="2">
    <location>
        <position position="1"/>
    </location>
</feature>
<dbReference type="PROSITE" id="PS50197">
    <property type="entry name" value="BEACH"/>
    <property type="match status" value="1"/>
</dbReference>
<dbReference type="Pfam" id="PF00379">
    <property type="entry name" value="Chitin_bind_4"/>
    <property type="match status" value="2"/>
</dbReference>
<dbReference type="Gene3D" id="2.30.29.30">
    <property type="entry name" value="Pleckstrin-homology domain (PH domain)/Phosphotyrosine-binding domain (PTB)"/>
    <property type="match status" value="1"/>
</dbReference>
<feature type="region of interest" description="Disordered" evidence="1">
    <location>
        <begin position="745"/>
        <end position="772"/>
    </location>
</feature>
<dbReference type="GO" id="GO:0008104">
    <property type="term" value="P:intracellular protein localization"/>
    <property type="evidence" value="ECO:0007669"/>
    <property type="project" value="TreeGrafter"/>
</dbReference>
<organism evidence="2">
    <name type="scientific">Cyprideis torosa</name>
    <dbReference type="NCBI Taxonomy" id="163714"/>
    <lineage>
        <taxon>Eukaryota</taxon>
        <taxon>Metazoa</taxon>
        <taxon>Ecdysozoa</taxon>
        <taxon>Arthropoda</taxon>
        <taxon>Crustacea</taxon>
        <taxon>Oligostraca</taxon>
        <taxon>Ostracoda</taxon>
        <taxon>Podocopa</taxon>
        <taxon>Podocopida</taxon>
        <taxon>Cytherocopina</taxon>
        <taxon>Cytheroidea</taxon>
        <taxon>Cytherideidae</taxon>
        <taxon>Cyprideis</taxon>
    </lineage>
</organism>
<dbReference type="PANTHER" id="PTHR13743">
    <property type="entry name" value="BEIGE/BEACH-RELATED"/>
    <property type="match status" value="1"/>
</dbReference>
<dbReference type="InterPro" id="IPR036372">
    <property type="entry name" value="BEACH_dom_sf"/>
</dbReference>
<dbReference type="Pfam" id="PF02138">
    <property type="entry name" value="Beach"/>
    <property type="match status" value="1"/>
</dbReference>
<dbReference type="OrthoDB" id="26681at2759"/>
<dbReference type="InterPro" id="IPR000618">
    <property type="entry name" value="Insect_cuticle"/>
</dbReference>
<name>A0A7R8WM72_9CRUS</name>
<dbReference type="InterPro" id="IPR011993">
    <property type="entry name" value="PH-like_dom_sf"/>
</dbReference>
<dbReference type="SUPFAM" id="SSF50729">
    <property type="entry name" value="PH domain-like"/>
    <property type="match status" value="1"/>
</dbReference>
<dbReference type="PROSITE" id="PS51155">
    <property type="entry name" value="CHIT_BIND_RR_2"/>
    <property type="match status" value="2"/>
</dbReference>
<dbReference type="GO" id="GO:0042302">
    <property type="term" value="F:structural constituent of cuticle"/>
    <property type="evidence" value="ECO:0007669"/>
    <property type="project" value="UniProtKB-UniRule"/>
</dbReference>
<accession>A0A7R8WM72</accession>
<dbReference type="PANTHER" id="PTHR13743:SF112">
    <property type="entry name" value="BEACH DOMAIN-CONTAINING PROTEIN"/>
    <property type="match status" value="1"/>
</dbReference>
<dbReference type="SMART" id="SM01026">
    <property type="entry name" value="Beach"/>
    <property type="match status" value="1"/>
</dbReference>
<dbReference type="InterPro" id="IPR050865">
    <property type="entry name" value="BEACH_Domain"/>
</dbReference>
<dbReference type="AlphaFoldDB" id="A0A7R8WM72"/>
<gene>
    <name evidence="2" type="ORF">CTOB1V02_LOCUS9078</name>
</gene>
<dbReference type="InterPro" id="IPR031311">
    <property type="entry name" value="CHIT_BIND_RR_consensus"/>
</dbReference>
<evidence type="ECO:0000256" key="1">
    <source>
        <dbReference type="SAM" id="MobiDB-lite"/>
    </source>
</evidence>
<dbReference type="GO" id="GO:0019901">
    <property type="term" value="F:protein kinase binding"/>
    <property type="evidence" value="ECO:0007669"/>
    <property type="project" value="TreeGrafter"/>
</dbReference>
<feature type="non-terminal residue" evidence="2">
    <location>
        <position position="1200"/>
    </location>
</feature>
<dbReference type="PROSITE" id="PS51783">
    <property type="entry name" value="PH_BEACH"/>
    <property type="match status" value="1"/>
</dbReference>
<proteinExistence type="predicted"/>
<sequence>KVQPLKELYVRSHLHPQEQEMQKFWLESRAMLEESVEKRDLAAVQSKLKFQSRIVEVAKIRANEDNARYQNMLTSQKARFAQAQKVWTLLRRSLDQRTSTFLVLLGTFAFHGEAARPHYTYVYDFGDPEIGLEAQAEESRDLEVTRGSYSYLRPDGVLQEVTYYVDGDSGFIGRPPSRRISISSPRGTYYAPSARYSSYSVPQYVSRPRTQAYVISSDALLQPLNSARYGTVPYGSFRDNQQSDFKSTAIVSLAEMPSDLMGPLYFLENAPLLRFQHDLGSFLGPLSLCRRSSLGVVDSRTAPGLLLCVMVALAQSDYAQKSWTPILGSRFQELRPIIQESVEHRPETVEVETESRELFPTPEQNPADVIIRRVKSDGLIFGGNVGAHSSSRLVSSGQSLESSSVESAHGSSSSSSSRASSGGRVFGILERAPEVVQLVPSSGTFSASRQQGFRPALQFVQTAARDQDSSSEEESFPPMGYSFAYNVRDDNELNYQAHEERKDDNGQTTGSYSVLLPDGSLQIVRYTADAVNGYRAEIEKREGAGPVYVAKRRSFAQQIRPATSRVVSSALGSSSSSGSSERLLTVVSRPRTTVLRKVISPPRRQRTRTILRAHHQRGAWQQCRVSGRHRLASRVPRMRNVVDQNYFGKVDPKGSGGMMIVKQGGRDNSCSLRTSPLRPRISASERHWKVSHHENGLRMRLRMCVNTHFDPHVQAVKLRDNQGSLVGGNSEDSLPWNIAKEAVRKGDESTMEDDIEEDPSTVSLAEEDPGEAGREKLILSEDCSLVVLMSEFHGKLDLTTGRLLFFDLSPFREDTERMDFKFLLSQITAVNLRRFNLRRTAIEIFLSNQKSFFINFVRPKTRNRFVSRLLNLLGGLYRRTRNRFVSRLLNLHPPNMASHSARSPQQLLKDSGLTTKWVNREISNFEYLIRLNTIADLDSESVYRDLSRPIGIINPKNEPEVRAKYENFEDPSGTIPKFHYGTHYSNSAGVLHYLVRLEPFTTLHIELQSGRFDVADRQFHSIPATWERLMEGSDVKELIPEFFYNPEFLVNRNRFDLGRLQGTRERVDDVILPPWADSPEDFIAKHRKALESEYVSQHLHEWIDLIFGYKQKGPEAVKALNVFYYCSYEGAVDLDAISDPRERAATEGMINNFGQTPCQLLTFPHPKRSTREEHIAKVSREGRSPDVFSFTHMLKTFYVD</sequence>
<feature type="region of interest" description="Disordered" evidence="1">
    <location>
        <begin position="401"/>
        <end position="421"/>
    </location>
</feature>
<feature type="compositionally biased region" description="Acidic residues" evidence="1">
    <location>
        <begin position="749"/>
        <end position="770"/>
    </location>
</feature>
<evidence type="ECO:0000313" key="2">
    <source>
        <dbReference type="EMBL" id="CAD7231226.1"/>
    </source>
</evidence>
<dbReference type="GO" id="GO:0005829">
    <property type="term" value="C:cytosol"/>
    <property type="evidence" value="ECO:0007669"/>
    <property type="project" value="TreeGrafter"/>
</dbReference>
<reference evidence="2" key="1">
    <citation type="submission" date="2020-11" db="EMBL/GenBank/DDBJ databases">
        <authorList>
            <person name="Tran Van P."/>
        </authorList>
    </citation>
    <scope>NUCLEOTIDE SEQUENCE</scope>
</reference>
<dbReference type="PROSITE" id="PS00233">
    <property type="entry name" value="CHIT_BIND_RR_1"/>
    <property type="match status" value="1"/>
</dbReference>